<dbReference type="PANTHER" id="PTHR39430:SF1">
    <property type="entry name" value="PROTEASE"/>
    <property type="match status" value="1"/>
</dbReference>
<dbReference type="AlphaFoldDB" id="A0A4S8HW79"/>
<dbReference type="GO" id="GO:0006508">
    <property type="term" value="P:proteolysis"/>
    <property type="evidence" value="ECO:0007669"/>
    <property type="project" value="UniProtKB-KW"/>
</dbReference>
<feature type="transmembrane region" description="Helical" evidence="1">
    <location>
        <begin position="166"/>
        <end position="183"/>
    </location>
</feature>
<evidence type="ECO:0000313" key="3">
    <source>
        <dbReference type="EMBL" id="THU39890.1"/>
    </source>
</evidence>
<dbReference type="RefSeq" id="WP_136576646.1">
    <property type="nucleotide sequence ID" value="NZ_STFF01000002.1"/>
</dbReference>
<keyword evidence="3" id="KW-0378">Hydrolase</keyword>
<evidence type="ECO:0000313" key="4">
    <source>
        <dbReference type="Proteomes" id="UP000306918"/>
    </source>
</evidence>
<dbReference type="OrthoDB" id="324900at2"/>
<feature type="transmembrane region" description="Helical" evidence="1">
    <location>
        <begin position="18"/>
        <end position="42"/>
    </location>
</feature>
<feature type="transmembrane region" description="Helical" evidence="1">
    <location>
        <begin position="98"/>
        <end position="121"/>
    </location>
</feature>
<dbReference type="PANTHER" id="PTHR39430">
    <property type="entry name" value="MEMBRANE-ASSOCIATED PROTEASE-RELATED"/>
    <property type="match status" value="1"/>
</dbReference>
<comment type="caution">
    <text evidence="3">The sequence shown here is derived from an EMBL/GenBank/DDBJ whole genome shotgun (WGS) entry which is preliminary data.</text>
</comment>
<keyword evidence="1" id="KW-1133">Transmembrane helix</keyword>
<reference evidence="3 4" key="1">
    <citation type="submission" date="2019-04" db="EMBL/GenBank/DDBJ databases">
        <title>Niastella caeni sp. nov., isolated from activated sludge.</title>
        <authorList>
            <person name="Sheng M."/>
        </authorList>
    </citation>
    <scope>NUCLEOTIDE SEQUENCE [LARGE SCALE GENOMIC DNA]</scope>
    <source>
        <strain evidence="3 4">HX-2-15</strain>
    </source>
</reference>
<dbReference type="InterPro" id="IPR003675">
    <property type="entry name" value="Rce1/LyrA-like_dom"/>
</dbReference>
<name>A0A4S8HW79_9BACT</name>
<keyword evidence="3" id="KW-0645">Protease</keyword>
<keyword evidence="3" id="KW-0482">Metalloprotease</keyword>
<dbReference type="GO" id="GO:0080120">
    <property type="term" value="P:CAAX-box protein maturation"/>
    <property type="evidence" value="ECO:0007669"/>
    <property type="project" value="UniProtKB-ARBA"/>
</dbReference>
<feature type="transmembrane region" description="Helical" evidence="1">
    <location>
        <begin position="133"/>
        <end position="154"/>
    </location>
</feature>
<dbReference type="EMBL" id="STFF01000002">
    <property type="protein sequence ID" value="THU39890.1"/>
    <property type="molecule type" value="Genomic_DNA"/>
</dbReference>
<accession>A0A4S8HW79</accession>
<gene>
    <name evidence="3" type="ORF">FAM09_08320</name>
</gene>
<organism evidence="3 4">
    <name type="scientific">Niastella caeni</name>
    <dbReference type="NCBI Taxonomy" id="2569763"/>
    <lineage>
        <taxon>Bacteria</taxon>
        <taxon>Pseudomonadati</taxon>
        <taxon>Bacteroidota</taxon>
        <taxon>Chitinophagia</taxon>
        <taxon>Chitinophagales</taxon>
        <taxon>Chitinophagaceae</taxon>
        <taxon>Niastella</taxon>
    </lineage>
</organism>
<evidence type="ECO:0000256" key="1">
    <source>
        <dbReference type="SAM" id="Phobius"/>
    </source>
</evidence>
<dbReference type="GO" id="GO:0008237">
    <property type="term" value="F:metallopeptidase activity"/>
    <property type="evidence" value="ECO:0007669"/>
    <property type="project" value="UniProtKB-KW"/>
</dbReference>
<proteinExistence type="predicted"/>
<keyword evidence="4" id="KW-1185">Reference proteome</keyword>
<dbReference type="Proteomes" id="UP000306918">
    <property type="component" value="Unassembled WGS sequence"/>
</dbReference>
<feature type="transmembrane region" description="Helical" evidence="1">
    <location>
        <begin position="265"/>
        <end position="283"/>
    </location>
</feature>
<feature type="transmembrane region" description="Helical" evidence="1">
    <location>
        <begin position="54"/>
        <end position="77"/>
    </location>
</feature>
<dbReference type="GO" id="GO:0004175">
    <property type="term" value="F:endopeptidase activity"/>
    <property type="evidence" value="ECO:0007669"/>
    <property type="project" value="UniProtKB-ARBA"/>
</dbReference>
<sequence length="295" mass="32716">MAADTTTPFFKQGWLRAILLMLAFIGCSLLAGIITSLFWVTLNEVKTATVPPELLLRITIISLFLTSIFAIALTVIFRRFIDRRSVKSLGFHWQPFQPDAYTGFCLGVALLGAGTLLLYATRHLEWTDVHFKALDLFIGLALMVLIAFTEEMVFRGYILNNLMESMNKWAALGVSAVLFMIAHSSNPGISSVAVANLLLAGFILGINFIYTRNIWFAICFHFSWNFFQGPVLGFGVSGLPLQSVLQPALQGPWWLTGGSFGLEGSFIVTCLFAGTLLLLYTVYENRYGKTVKVSQ</sequence>
<evidence type="ECO:0000259" key="2">
    <source>
        <dbReference type="Pfam" id="PF02517"/>
    </source>
</evidence>
<protein>
    <submittedName>
        <fullName evidence="3">CPBP family intramembrane metalloprotease</fullName>
    </submittedName>
</protein>
<keyword evidence="1" id="KW-0472">Membrane</keyword>
<keyword evidence="1" id="KW-0812">Transmembrane</keyword>
<feature type="transmembrane region" description="Helical" evidence="1">
    <location>
        <begin position="222"/>
        <end position="245"/>
    </location>
</feature>
<feature type="domain" description="CAAX prenyl protease 2/Lysostaphin resistance protein A-like" evidence="2">
    <location>
        <begin position="135"/>
        <end position="227"/>
    </location>
</feature>
<feature type="transmembrane region" description="Helical" evidence="1">
    <location>
        <begin position="189"/>
        <end position="210"/>
    </location>
</feature>
<dbReference type="Pfam" id="PF02517">
    <property type="entry name" value="Rce1-like"/>
    <property type="match status" value="1"/>
</dbReference>